<reference evidence="1 2" key="1">
    <citation type="submission" date="2015-01" db="EMBL/GenBank/DDBJ databases">
        <title>Evolution of Trichinella species and genotypes.</title>
        <authorList>
            <person name="Korhonen P.K."/>
            <person name="Edoardo P."/>
            <person name="Giuseppe L.R."/>
            <person name="Gasser R.B."/>
        </authorList>
    </citation>
    <scope>NUCLEOTIDE SEQUENCE [LARGE SCALE GENOMIC DNA]</scope>
    <source>
        <strain evidence="1">ISS470</strain>
    </source>
</reference>
<comment type="caution">
    <text evidence="1">The sequence shown here is derived from an EMBL/GenBank/DDBJ whole genome shotgun (WGS) entry which is preliminary data.</text>
</comment>
<name>A0A0V1G1I8_TRIPS</name>
<dbReference type="AlphaFoldDB" id="A0A0V1G1I8"/>
<proteinExistence type="predicted"/>
<evidence type="ECO:0000313" key="2">
    <source>
        <dbReference type="Proteomes" id="UP000054995"/>
    </source>
</evidence>
<sequence>MRYRKNKKGCKGGLTTNMDVTAVLRRIPHGDDCPMDEETADVQKHFFECIREENVPGRTVQSNSQAVQYSTVEKIGAVNSEPATISNHSARNLRLVKIVAVVCHLFFKAGYTKYVLNVQYVLSCYRLFCCRQLDAQVNNGLYLIRREFDSPSDVISLLRRRVHNVDIFGSDGCDHSETSHAKLLSGSACSMPYGNEDYFKKTPVLSKLHTSSQPTIKKLRRIRCSICFRTVCAVSACEGYSVHKPGIKFFWASFILSLLTLLMNLRKRSLGKTFCSINILSIFASSNNIRLLATSKSWSMVGTFKMMSEWHLQLFTFHTFVADKLVPAL</sequence>
<accession>A0A0V1G1I8</accession>
<organism evidence="1 2">
    <name type="scientific">Trichinella pseudospiralis</name>
    <name type="common">Parasitic roundworm</name>
    <dbReference type="NCBI Taxonomy" id="6337"/>
    <lineage>
        <taxon>Eukaryota</taxon>
        <taxon>Metazoa</taxon>
        <taxon>Ecdysozoa</taxon>
        <taxon>Nematoda</taxon>
        <taxon>Enoplea</taxon>
        <taxon>Dorylaimia</taxon>
        <taxon>Trichinellida</taxon>
        <taxon>Trichinellidae</taxon>
        <taxon>Trichinella</taxon>
    </lineage>
</organism>
<dbReference type="Proteomes" id="UP000054995">
    <property type="component" value="Unassembled WGS sequence"/>
</dbReference>
<protein>
    <submittedName>
        <fullName evidence="1">Uncharacterized protein</fullName>
    </submittedName>
</protein>
<dbReference type="EMBL" id="JYDT01000008">
    <property type="protein sequence ID" value="KRY92110.1"/>
    <property type="molecule type" value="Genomic_DNA"/>
</dbReference>
<gene>
    <name evidence="1" type="ORF">T4D_3548</name>
</gene>
<keyword evidence="2" id="KW-1185">Reference proteome</keyword>
<evidence type="ECO:0000313" key="1">
    <source>
        <dbReference type="EMBL" id="KRY92110.1"/>
    </source>
</evidence>